<protein>
    <submittedName>
        <fullName evidence="3">Transposase</fullName>
    </submittedName>
</protein>
<dbReference type="Pfam" id="PF13936">
    <property type="entry name" value="HTH_38"/>
    <property type="match status" value="1"/>
</dbReference>
<evidence type="ECO:0000256" key="1">
    <source>
        <dbReference type="ARBA" id="ARBA00023172"/>
    </source>
</evidence>
<dbReference type="GO" id="GO:0015074">
    <property type="term" value="P:DNA integration"/>
    <property type="evidence" value="ECO:0007669"/>
    <property type="project" value="InterPro"/>
</dbReference>
<dbReference type="InterPro" id="IPR012337">
    <property type="entry name" value="RNaseH-like_sf"/>
</dbReference>
<dbReference type="InterPro" id="IPR051917">
    <property type="entry name" value="Transposase-Integrase"/>
</dbReference>
<dbReference type="KEGG" id="cbar:PATL70BA_0742"/>
<evidence type="ECO:0000313" key="4">
    <source>
        <dbReference type="Proteomes" id="UP000279029"/>
    </source>
</evidence>
<organism evidence="3 4">
    <name type="scientific">Petrocella atlantisensis</name>
    <dbReference type="NCBI Taxonomy" id="2173034"/>
    <lineage>
        <taxon>Bacteria</taxon>
        <taxon>Bacillati</taxon>
        <taxon>Bacillota</taxon>
        <taxon>Clostridia</taxon>
        <taxon>Lachnospirales</taxon>
        <taxon>Vallitaleaceae</taxon>
        <taxon>Petrocella</taxon>
    </lineage>
</organism>
<dbReference type="GO" id="GO:0004803">
    <property type="term" value="F:transposase activity"/>
    <property type="evidence" value="ECO:0007669"/>
    <property type="project" value="TreeGrafter"/>
</dbReference>
<dbReference type="AlphaFoldDB" id="A0A3P7NZ69"/>
<dbReference type="SUPFAM" id="SSF53098">
    <property type="entry name" value="Ribonuclease H-like"/>
    <property type="match status" value="1"/>
</dbReference>
<dbReference type="EMBL" id="LR130778">
    <property type="protein sequence ID" value="VDN46610.1"/>
    <property type="molecule type" value="Genomic_DNA"/>
</dbReference>
<dbReference type="InterPro" id="IPR001584">
    <property type="entry name" value="Integrase_cat-core"/>
</dbReference>
<dbReference type="InterPro" id="IPR036397">
    <property type="entry name" value="RNaseH_sf"/>
</dbReference>
<dbReference type="GO" id="GO:0003676">
    <property type="term" value="F:nucleic acid binding"/>
    <property type="evidence" value="ECO:0007669"/>
    <property type="project" value="InterPro"/>
</dbReference>
<dbReference type="RefSeq" id="WP_125136091.1">
    <property type="nucleotide sequence ID" value="NZ_LR130778.1"/>
</dbReference>
<dbReference type="PANTHER" id="PTHR10948:SF23">
    <property type="entry name" value="TRANSPOSASE INSI FOR INSERTION SEQUENCE ELEMENT IS30A-RELATED"/>
    <property type="match status" value="1"/>
</dbReference>
<dbReference type="PROSITE" id="PS50994">
    <property type="entry name" value="INTEGRASE"/>
    <property type="match status" value="1"/>
</dbReference>
<accession>A0A3P7NZ69</accession>
<dbReference type="OrthoDB" id="9776104at2"/>
<dbReference type="NCBIfam" id="NF033563">
    <property type="entry name" value="transpos_IS30"/>
    <property type="match status" value="1"/>
</dbReference>
<gene>
    <name evidence="3" type="ORF">PATL70BA_0742</name>
</gene>
<dbReference type="GO" id="GO:0032196">
    <property type="term" value="P:transposition"/>
    <property type="evidence" value="ECO:0007669"/>
    <property type="project" value="TreeGrafter"/>
</dbReference>
<feature type="domain" description="Integrase catalytic" evidence="2">
    <location>
        <begin position="246"/>
        <end position="409"/>
    </location>
</feature>
<keyword evidence="1" id="KW-0233">DNA recombination</keyword>
<dbReference type="GO" id="GO:0006310">
    <property type="term" value="P:DNA recombination"/>
    <property type="evidence" value="ECO:0007669"/>
    <property type="project" value="UniProtKB-KW"/>
</dbReference>
<reference evidence="3 4" key="1">
    <citation type="submission" date="2018-09" db="EMBL/GenBank/DDBJ databases">
        <authorList>
            <person name="Postec A."/>
        </authorList>
    </citation>
    <scope>NUCLEOTIDE SEQUENCE [LARGE SCALE GENOMIC DNA]</scope>
    <source>
        <strain evidence="3">70B-A</strain>
    </source>
</reference>
<dbReference type="Proteomes" id="UP000279029">
    <property type="component" value="Chromosome"/>
</dbReference>
<dbReference type="InterPro" id="IPR053392">
    <property type="entry name" value="Transposase_IS30-like"/>
</dbReference>
<dbReference type="InterPro" id="IPR025246">
    <property type="entry name" value="IS30-like_HTH"/>
</dbReference>
<dbReference type="PANTHER" id="PTHR10948">
    <property type="entry name" value="TRANSPOSASE"/>
    <property type="match status" value="1"/>
</dbReference>
<evidence type="ECO:0000313" key="3">
    <source>
        <dbReference type="EMBL" id="VDN46610.1"/>
    </source>
</evidence>
<evidence type="ECO:0000259" key="2">
    <source>
        <dbReference type="PROSITE" id="PS50994"/>
    </source>
</evidence>
<name>A0A3P7NZ69_9FIRM</name>
<keyword evidence="4" id="KW-1185">Reference proteome</keyword>
<dbReference type="GO" id="GO:0005829">
    <property type="term" value="C:cytosol"/>
    <property type="evidence" value="ECO:0007669"/>
    <property type="project" value="TreeGrafter"/>
</dbReference>
<proteinExistence type="predicted"/>
<dbReference type="Gene3D" id="3.30.420.10">
    <property type="entry name" value="Ribonuclease H-like superfamily/Ribonuclease H"/>
    <property type="match status" value="1"/>
</dbReference>
<sequence>MKTKGNQKHLILSQRIEIEKSLLAGDNFAIIARKLNKDPSTVSKEIRRHSKIKERKNINFAPIPCSNRNGCTIKYLCEDPCETICTHCPRAEIKCIYICPNYMPKTCLKLSKPPYVCNGCGKRTNCLMEMKVYSAKYADDGYREMLVSSREGINQTPDSLITMDALVSPLIRKGQSIAHIYSHHAADIGCSRRTLYNYLDQSVLTARNLDLRRRVKYKKRKTTTRTSIKDRVYRESRNYSDFQKLIKEQPHLNVVEMDTVEGLKGGKVFLTMMFRNCSLMLIFLLKSKTQMAVQRVYDDLTLALGPEAFNKIFQVILTDGGSEFQNPSSLEEDICGNKRTSIYYCDPYSSWQKGRIEKNHEYIRLALPKGKSFEDLTDKQTTLLQNHINSEARDSLNGCSPFKLSQLLLDQKLHQYLNLKEIAPDDVFLRPELLK</sequence>